<gene>
    <name evidence="1" type="ORF">WBA_LOCUS4418</name>
</gene>
<reference evidence="1 2" key="1">
    <citation type="submission" date="2018-11" db="EMBL/GenBank/DDBJ databases">
        <authorList>
            <consortium name="Pathogen Informatics"/>
        </authorList>
    </citation>
    <scope>NUCLEOTIDE SEQUENCE [LARGE SCALE GENOMIC DNA]</scope>
</reference>
<dbReference type="EMBL" id="UYWW01001811">
    <property type="protein sequence ID" value="VDM11032.1"/>
    <property type="molecule type" value="Genomic_DNA"/>
</dbReference>
<proteinExistence type="predicted"/>
<dbReference type="AlphaFoldDB" id="A0A3P7FKD1"/>
<evidence type="ECO:0000313" key="2">
    <source>
        <dbReference type="Proteomes" id="UP000270924"/>
    </source>
</evidence>
<sequence length="69" mass="7767">MRNEDETALEKAPGKGAKCILHIKMQEEHEITKDEKEQILKKSQPAMVGHIFYRDPAIPALIKSTLAPV</sequence>
<keyword evidence="2" id="KW-1185">Reference proteome</keyword>
<evidence type="ECO:0000313" key="1">
    <source>
        <dbReference type="EMBL" id="VDM11032.1"/>
    </source>
</evidence>
<name>A0A3P7FKD1_WUCBA</name>
<dbReference type="Proteomes" id="UP000270924">
    <property type="component" value="Unassembled WGS sequence"/>
</dbReference>
<accession>A0A3P7FKD1</accession>
<organism evidence="1 2">
    <name type="scientific">Wuchereria bancrofti</name>
    <dbReference type="NCBI Taxonomy" id="6293"/>
    <lineage>
        <taxon>Eukaryota</taxon>
        <taxon>Metazoa</taxon>
        <taxon>Ecdysozoa</taxon>
        <taxon>Nematoda</taxon>
        <taxon>Chromadorea</taxon>
        <taxon>Rhabditida</taxon>
        <taxon>Spirurina</taxon>
        <taxon>Spiruromorpha</taxon>
        <taxon>Filarioidea</taxon>
        <taxon>Onchocercidae</taxon>
        <taxon>Wuchereria</taxon>
    </lineage>
</organism>
<dbReference type="InParanoid" id="A0A3P7FKD1"/>
<protein>
    <submittedName>
        <fullName evidence="1">Uncharacterized protein</fullName>
    </submittedName>
</protein>